<dbReference type="InterPro" id="IPR000873">
    <property type="entry name" value="AMP-dep_synth/lig_dom"/>
</dbReference>
<keyword evidence="4" id="KW-1185">Reference proteome</keyword>
<accession>A0A0S4QXP2</accession>
<dbReference type="InterPro" id="IPR045851">
    <property type="entry name" value="AMP-bd_C_sf"/>
</dbReference>
<organism evidence="3 4">
    <name type="scientific">Parafrankia irregularis</name>
    <dbReference type="NCBI Taxonomy" id="795642"/>
    <lineage>
        <taxon>Bacteria</taxon>
        <taxon>Bacillati</taxon>
        <taxon>Actinomycetota</taxon>
        <taxon>Actinomycetes</taxon>
        <taxon>Frankiales</taxon>
        <taxon>Frankiaceae</taxon>
        <taxon>Parafrankia</taxon>
    </lineage>
</organism>
<evidence type="ECO:0000313" key="4">
    <source>
        <dbReference type="Proteomes" id="UP000198802"/>
    </source>
</evidence>
<proteinExistence type="predicted"/>
<dbReference type="InterPro" id="IPR020845">
    <property type="entry name" value="AMP-binding_CS"/>
</dbReference>
<sequence>METGVDDPGGEWSLPAVLDIVTGAVPDREMLVWTTARRTVRRTFAEVADRSRRLAAFLVANGIGVRRERAELERWECGQSPVAVVASNCPEYVETMLGAYRARAVPFNVNHHYHPREVAALLEAIGAEAVVYHRRLGPPLAQALALTAGTPGGSRRLLLDIDDGSGVPALPGSVSFEEAAATAQDVSALPEPSPDDLYLICTGGTTGAPKGVLWRQADLYVSGIGGLDGGTAEQIAELARTGAGVWFAASPLMHSAGQRTVLAAVTRGATAVLHDDARPFDAREILSTVAREGVGVMTVVGDAYARPMVDELRAGGYDLPALRQIGTGGAATNPRVKRELLEALPNVTIVDGYGSSETGGMAFAASSRSAATPASFTLSPGTVVLAADRSRQLLPGEDEIGWTARAGRVPLGYLGDRARTEQTFPIVGGRRMAVPGDRARLDPDGRLVLLGRDSMVINSGGEKVFVEEVEEAIRRHPDVVDALVVGRPDERFGQEVVALVQARPGAELTPAGVREFAARSVARFKAPRAVLLCDRVARHANGKPDYAWASLAAADAVPATDPARPGGPRS</sequence>
<gene>
    <name evidence="3" type="ORF">Ga0074812_12679</name>
</gene>
<dbReference type="GO" id="GO:0031956">
    <property type="term" value="F:medium-chain fatty acid-CoA ligase activity"/>
    <property type="evidence" value="ECO:0007669"/>
    <property type="project" value="TreeGrafter"/>
</dbReference>
<dbReference type="Pfam" id="PF13193">
    <property type="entry name" value="AMP-binding_C"/>
    <property type="match status" value="1"/>
</dbReference>
<dbReference type="PANTHER" id="PTHR43201:SF32">
    <property type="entry name" value="2-SUCCINYLBENZOATE--COA LIGASE, CHLOROPLASTIC_PEROXISOMAL"/>
    <property type="match status" value="1"/>
</dbReference>
<name>A0A0S4QXP2_9ACTN</name>
<dbReference type="PROSITE" id="PS00455">
    <property type="entry name" value="AMP_BINDING"/>
    <property type="match status" value="1"/>
</dbReference>
<dbReference type="InterPro" id="IPR025110">
    <property type="entry name" value="AMP-bd_C"/>
</dbReference>
<dbReference type="RefSeq" id="WP_091283279.1">
    <property type="nucleotide sequence ID" value="NZ_FAOZ01000026.1"/>
</dbReference>
<dbReference type="PANTHER" id="PTHR43201">
    <property type="entry name" value="ACYL-COA SYNTHETASE"/>
    <property type="match status" value="1"/>
</dbReference>
<feature type="domain" description="AMP-dependent synthetase/ligase" evidence="1">
    <location>
        <begin position="26"/>
        <end position="375"/>
    </location>
</feature>
<dbReference type="Proteomes" id="UP000198802">
    <property type="component" value="Unassembled WGS sequence"/>
</dbReference>
<reference evidence="4" key="1">
    <citation type="submission" date="2015-11" db="EMBL/GenBank/DDBJ databases">
        <authorList>
            <person name="Varghese N."/>
        </authorList>
    </citation>
    <scope>NUCLEOTIDE SEQUENCE [LARGE SCALE GENOMIC DNA]</scope>
    <source>
        <strain evidence="4">DSM 45899</strain>
    </source>
</reference>
<dbReference type="Gene3D" id="3.30.300.30">
    <property type="match status" value="1"/>
</dbReference>
<evidence type="ECO:0000259" key="2">
    <source>
        <dbReference type="Pfam" id="PF13193"/>
    </source>
</evidence>
<evidence type="ECO:0000259" key="1">
    <source>
        <dbReference type="Pfam" id="PF00501"/>
    </source>
</evidence>
<dbReference type="GO" id="GO:0006631">
    <property type="term" value="P:fatty acid metabolic process"/>
    <property type="evidence" value="ECO:0007669"/>
    <property type="project" value="TreeGrafter"/>
</dbReference>
<dbReference type="AlphaFoldDB" id="A0A0S4QXP2"/>
<dbReference type="Gene3D" id="3.40.50.12780">
    <property type="entry name" value="N-terminal domain of ligase-like"/>
    <property type="match status" value="1"/>
</dbReference>
<protein>
    <submittedName>
        <fullName evidence="3">Fatty-acyl-CoA synthase</fullName>
    </submittedName>
</protein>
<evidence type="ECO:0000313" key="3">
    <source>
        <dbReference type="EMBL" id="CUU59302.1"/>
    </source>
</evidence>
<dbReference type="NCBIfam" id="NF005863">
    <property type="entry name" value="PRK07798.1"/>
    <property type="match status" value="1"/>
</dbReference>
<dbReference type="SUPFAM" id="SSF56801">
    <property type="entry name" value="Acetyl-CoA synthetase-like"/>
    <property type="match status" value="1"/>
</dbReference>
<dbReference type="InterPro" id="IPR042099">
    <property type="entry name" value="ANL_N_sf"/>
</dbReference>
<dbReference type="EMBL" id="FAOZ01000026">
    <property type="protein sequence ID" value="CUU59302.1"/>
    <property type="molecule type" value="Genomic_DNA"/>
</dbReference>
<dbReference type="Pfam" id="PF00501">
    <property type="entry name" value="AMP-binding"/>
    <property type="match status" value="1"/>
</dbReference>
<feature type="domain" description="AMP-binding enzyme C-terminal" evidence="2">
    <location>
        <begin position="468"/>
        <end position="543"/>
    </location>
</feature>